<evidence type="ECO:0000259" key="1">
    <source>
        <dbReference type="PROSITE" id="PS50821"/>
    </source>
</evidence>
<dbReference type="SMART" id="SM00949">
    <property type="entry name" value="PAZ"/>
    <property type="match status" value="1"/>
</dbReference>
<dbReference type="EMBL" id="KB207092">
    <property type="protein sequence ID" value="ELP84965.1"/>
    <property type="molecule type" value="Genomic_DNA"/>
</dbReference>
<dbReference type="Proteomes" id="UP000014680">
    <property type="component" value="Unassembled WGS sequence"/>
</dbReference>
<dbReference type="Pfam" id="PF02170">
    <property type="entry name" value="PAZ"/>
    <property type="match status" value="1"/>
</dbReference>
<dbReference type="GeneID" id="14883926"/>
<reference evidence="2 3" key="1">
    <citation type="submission" date="2012-10" db="EMBL/GenBank/DDBJ databases">
        <authorList>
            <person name="Zafar N."/>
            <person name="Inman J."/>
            <person name="Hall N."/>
            <person name="Lorenzi H."/>
            <person name="Caler E."/>
        </authorList>
    </citation>
    <scope>NUCLEOTIDE SEQUENCE [LARGE SCALE GENOMIC DNA]</scope>
    <source>
        <strain evidence="2 3">IP1</strain>
    </source>
</reference>
<dbReference type="InterPro" id="IPR003100">
    <property type="entry name" value="PAZ_dom"/>
</dbReference>
<dbReference type="GO" id="GO:0003723">
    <property type="term" value="F:RNA binding"/>
    <property type="evidence" value="ECO:0007669"/>
    <property type="project" value="InterPro"/>
</dbReference>
<proteinExistence type="predicted"/>
<evidence type="ECO:0000313" key="3">
    <source>
        <dbReference type="Proteomes" id="UP000014680"/>
    </source>
</evidence>
<dbReference type="SUPFAM" id="SSF53098">
    <property type="entry name" value="Ribonuclease H-like"/>
    <property type="match status" value="1"/>
</dbReference>
<dbReference type="RefSeq" id="XP_004184311.1">
    <property type="nucleotide sequence ID" value="XM_004184263.1"/>
</dbReference>
<dbReference type="InterPro" id="IPR012337">
    <property type="entry name" value="RNaseH-like_sf"/>
</dbReference>
<organism evidence="2 3">
    <name type="scientific">Entamoeba invadens IP1</name>
    <dbReference type="NCBI Taxonomy" id="370355"/>
    <lineage>
        <taxon>Eukaryota</taxon>
        <taxon>Amoebozoa</taxon>
        <taxon>Evosea</taxon>
        <taxon>Archamoebae</taxon>
        <taxon>Mastigamoebida</taxon>
        <taxon>Entamoebidae</taxon>
        <taxon>Entamoeba</taxon>
    </lineage>
</organism>
<name>A0A0A1TZ19_ENTIV</name>
<feature type="domain" description="PAZ" evidence="1">
    <location>
        <begin position="110"/>
        <end position="219"/>
    </location>
</feature>
<dbReference type="PROSITE" id="PS50821">
    <property type="entry name" value="PAZ"/>
    <property type="match status" value="1"/>
</dbReference>
<dbReference type="InterPro" id="IPR036085">
    <property type="entry name" value="PAZ_dom_sf"/>
</dbReference>
<dbReference type="Gene3D" id="2.170.260.10">
    <property type="entry name" value="paz domain"/>
    <property type="match status" value="1"/>
</dbReference>
<protein>
    <recommendedName>
        <fullName evidence="1">PAZ domain-containing protein</fullName>
    </recommendedName>
</protein>
<dbReference type="CDD" id="cd02845">
    <property type="entry name" value="PAZ_piwi_like"/>
    <property type="match status" value="1"/>
</dbReference>
<dbReference type="Gene3D" id="3.40.50.2300">
    <property type="match status" value="1"/>
</dbReference>
<dbReference type="SUPFAM" id="SSF101690">
    <property type="entry name" value="PAZ domain"/>
    <property type="match status" value="1"/>
</dbReference>
<dbReference type="KEGG" id="eiv:EIN_309880"/>
<keyword evidence="3" id="KW-1185">Reference proteome</keyword>
<dbReference type="OrthoDB" id="445936at2759"/>
<gene>
    <name evidence="2" type="ORF">EIN_309880</name>
</gene>
<accession>A0A0A1TZ19</accession>
<dbReference type="PANTHER" id="PTHR22891">
    <property type="entry name" value="EUKARYOTIC TRANSLATION INITIATION FACTOR 2C"/>
    <property type="match status" value="1"/>
</dbReference>
<dbReference type="VEuPathDB" id="AmoebaDB:EIN_309880"/>
<feature type="non-terminal residue" evidence="2">
    <location>
        <position position="402"/>
    </location>
</feature>
<dbReference type="AlphaFoldDB" id="A0A0A1TZ19"/>
<sequence>MVSLPKEVPEGEKIFSIIARNGTKFTVELAKANGTDQLDVQKSNMLLKSIIIEGNRNMISWRKSFFDFEHRETKRSGSEEINILPGFSSTVQIFDDKSYIVVDKSFRVLRTSTYLQTLSGKSQDVIKKEFQPCVLYNKITKRLEKIDEISFEMTPLSTFKRKDGSEISIKQYYTDKYTKIVTDDGQPILIQKKIEKDSEGKEVVKQPAYFVPEFMCPTGMTDAMRADNRLNQDMASIFHADPREKMRSLKEIATNMSNIVDMKNWRIDISTEPAKFSSFKLPQPSLIFKDNKIEPDEKRDWNRLLKNVSYINMKPLTKWTAFMTESSRDDFNKFEGQLSNYYRRIRVDYARPVIKIITGTQIEGLEDSTTGDDLVFAVTQPDSVYETIKKFCVNKHIPTQCI</sequence>
<evidence type="ECO:0000313" key="2">
    <source>
        <dbReference type="EMBL" id="ELP84965.1"/>
    </source>
</evidence>